<accession>G9QGS4</accession>
<feature type="compositionally biased region" description="Low complexity" evidence="3">
    <location>
        <begin position="248"/>
        <end position="257"/>
    </location>
</feature>
<feature type="domain" description="M23ase beta-sheet core" evidence="4">
    <location>
        <begin position="313"/>
        <end position="403"/>
    </location>
</feature>
<keyword evidence="2" id="KW-0175">Coiled coil</keyword>
<dbReference type="CDD" id="cd12797">
    <property type="entry name" value="M23_peptidase"/>
    <property type="match status" value="1"/>
</dbReference>
<keyword evidence="1" id="KW-0732">Signal</keyword>
<sequence>MVKKRVVLSAALAASLGLGSNFGFTKAAFASKISDLESKNTQIEQKKADLKHHLQEKDQKLNELKDQQSKLAKEIKAIDMAAQDAELKIAEKQKQMKETNEKIENLKKEIKVIQKRIQERNEVLKERARALQQSGGSASYIDVLLGAESFSDFIDRATAVTALVNADKTILDEQKKDEEKLENNRKEVEKELDRLTGMVQDLKDLTARLNAKRTEKDSLMKQLAKEQKDVENDKLSLQEEQELLASQQSAIQQAIQSEKNRKKEAAQAPQPTGNEHSVQSASQGPMPEVSSGAFTRPAAGVISSEFGARGSEFHEGIDIANSGSNVPIVAAASGVVIRSYYSTSYGNCIFISHSINGKVFTTVYAHMSARLVQSGHVSKGQVIGYMGSTGQSTGQHLHFEIHEGPWTPDKRYAVNPRKYINF</sequence>
<dbReference type="Gene3D" id="2.70.70.10">
    <property type="entry name" value="Glucose Permease (Domain IIA)"/>
    <property type="match status" value="1"/>
</dbReference>
<dbReference type="PATRIC" id="fig|665952.3.peg.93"/>
<evidence type="ECO:0000259" key="4">
    <source>
        <dbReference type="Pfam" id="PF01551"/>
    </source>
</evidence>
<dbReference type="PANTHER" id="PTHR21666">
    <property type="entry name" value="PEPTIDASE-RELATED"/>
    <property type="match status" value="1"/>
</dbReference>
<keyword evidence="7" id="KW-1185">Reference proteome</keyword>
<evidence type="ECO:0000313" key="6">
    <source>
        <dbReference type="EMBL" id="EHL79651.1"/>
    </source>
</evidence>
<evidence type="ECO:0000259" key="5">
    <source>
        <dbReference type="Pfam" id="PF24568"/>
    </source>
</evidence>
<comment type="caution">
    <text evidence="6">The sequence shown here is derived from an EMBL/GenBank/DDBJ whole genome shotgun (WGS) entry which is preliminary data.</text>
</comment>
<dbReference type="Pfam" id="PF01551">
    <property type="entry name" value="Peptidase_M23"/>
    <property type="match status" value="1"/>
</dbReference>
<proteinExistence type="predicted"/>
<feature type="domain" description="Peptidoglycan hydrolase PcsB coiled-coil" evidence="5">
    <location>
        <begin position="110"/>
        <end position="183"/>
    </location>
</feature>
<dbReference type="RefSeq" id="WP_003352361.1">
    <property type="nucleotide sequence ID" value="NZ_JH414740.1"/>
</dbReference>
<feature type="coiled-coil region" evidence="2">
    <location>
        <begin position="33"/>
        <end position="134"/>
    </location>
</feature>
<dbReference type="PANTHER" id="PTHR21666:SF270">
    <property type="entry name" value="MUREIN HYDROLASE ACTIVATOR ENVC"/>
    <property type="match status" value="1"/>
</dbReference>
<evidence type="ECO:0000256" key="1">
    <source>
        <dbReference type="ARBA" id="ARBA00022729"/>
    </source>
</evidence>
<dbReference type="GO" id="GO:0004222">
    <property type="term" value="F:metalloendopeptidase activity"/>
    <property type="evidence" value="ECO:0007669"/>
    <property type="project" value="TreeGrafter"/>
</dbReference>
<name>G9QGS4_9BACI</name>
<dbReference type="EMBL" id="ACWF01000004">
    <property type="protein sequence ID" value="EHL79651.1"/>
    <property type="molecule type" value="Genomic_DNA"/>
</dbReference>
<dbReference type="Proteomes" id="UP000011747">
    <property type="component" value="Unassembled WGS sequence"/>
</dbReference>
<dbReference type="InterPro" id="IPR050570">
    <property type="entry name" value="Cell_wall_metabolism_enzyme"/>
</dbReference>
<protein>
    <submittedName>
        <fullName evidence="6">Uncharacterized protein</fullName>
    </submittedName>
</protein>
<dbReference type="AlphaFoldDB" id="G9QGS4"/>
<evidence type="ECO:0000256" key="3">
    <source>
        <dbReference type="SAM" id="MobiDB-lite"/>
    </source>
</evidence>
<dbReference type="Gene3D" id="6.10.250.3150">
    <property type="match status" value="1"/>
</dbReference>
<dbReference type="SUPFAM" id="SSF51261">
    <property type="entry name" value="Duplicated hybrid motif"/>
    <property type="match status" value="1"/>
</dbReference>
<organism evidence="6 7">
    <name type="scientific">Bacillus smithii 7_3_47FAA</name>
    <dbReference type="NCBI Taxonomy" id="665952"/>
    <lineage>
        <taxon>Bacteria</taxon>
        <taxon>Bacillati</taxon>
        <taxon>Bacillota</taxon>
        <taxon>Bacilli</taxon>
        <taxon>Bacillales</taxon>
        <taxon>Bacillaceae</taxon>
        <taxon>Bacillus</taxon>
    </lineage>
</organism>
<reference evidence="6 7" key="1">
    <citation type="submission" date="2011-09" db="EMBL/GenBank/DDBJ databases">
        <title>The Genome Sequence of Bacillus smithii 7_3_47FAA.</title>
        <authorList>
            <consortium name="The Broad Institute Genome Sequencing Platform"/>
            <person name="Earl A."/>
            <person name="Ward D."/>
            <person name="Feldgarden M."/>
            <person name="Gevers D."/>
            <person name="Daigneault M."/>
            <person name="Strauss J."/>
            <person name="Allen-Vercoe E."/>
            <person name="Young S.K."/>
            <person name="Zeng Q."/>
            <person name="Gargeya S."/>
            <person name="Fitzgerald M."/>
            <person name="Haas B."/>
            <person name="Abouelleil A."/>
            <person name="Alvarado L."/>
            <person name="Arachchi H.M."/>
            <person name="Berlin A."/>
            <person name="Brown A."/>
            <person name="Chapman S.B."/>
            <person name="Chen Z."/>
            <person name="Dunbar C."/>
            <person name="Freedman E."/>
            <person name="Gearin G."/>
            <person name="Goldberg J."/>
            <person name="Griggs A."/>
            <person name="Gujja S."/>
            <person name="Heiman D."/>
            <person name="Howarth C."/>
            <person name="Larson L."/>
            <person name="Lui A."/>
            <person name="MacDonald P.J.P."/>
            <person name="Montmayeur A."/>
            <person name="Murphy C."/>
            <person name="Neiman D."/>
            <person name="Pearson M."/>
            <person name="Priest M."/>
            <person name="Roberts A."/>
            <person name="Saif S."/>
            <person name="Shea T."/>
            <person name="Shenoy N."/>
            <person name="Sisk P."/>
            <person name="Stolte C."/>
            <person name="Sykes S."/>
            <person name="Wortman J."/>
            <person name="Nusbaum C."/>
            <person name="Birren B."/>
        </authorList>
    </citation>
    <scope>NUCLEOTIDE SEQUENCE [LARGE SCALE GENOMIC DNA]</scope>
    <source>
        <strain evidence="6 7">7_3_47FAA</strain>
    </source>
</reference>
<dbReference type="Pfam" id="PF24568">
    <property type="entry name" value="CC_PcsB"/>
    <property type="match status" value="1"/>
</dbReference>
<evidence type="ECO:0000256" key="2">
    <source>
        <dbReference type="SAM" id="Coils"/>
    </source>
</evidence>
<dbReference type="InterPro" id="IPR057309">
    <property type="entry name" value="PcsB_CC"/>
</dbReference>
<dbReference type="InterPro" id="IPR011055">
    <property type="entry name" value="Dup_hybrid_motif"/>
</dbReference>
<feature type="compositionally biased region" description="Polar residues" evidence="3">
    <location>
        <begin position="269"/>
        <end position="283"/>
    </location>
</feature>
<dbReference type="HOGENOM" id="CLU_029425_4_3_9"/>
<gene>
    <name evidence="6" type="ORF">HMPREF1015_00983</name>
</gene>
<feature type="region of interest" description="Disordered" evidence="3">
    <location>
        <begin position="248"/>
        <end position="293"/>
    </location>
</feature>
<dbReference type="InterPro" id="IPR016047">
    <property type="entry name" value="M23ase_b-sheet_dom"/>
</dbReference>
<evidence type="ECO:0000313" key="7">
    <source>
        <dbReference type="Proteomes" id="UP000011747"/>
    </source>
</evidence>